<dbReference type="NCBIfam" id="NF033563">
    <property type="entry name" value="transpos_IS30"/>
    <property type="match status" value="1"/>
</dbReference>
<feature type="domain" description="Integrase catalytic" evidence="6">
    <location>
        <begin position="175"/>
        <end position="336"/>
    </location>
</feature>
<accession>A0A0E3MUB8</accession>
<dbReference type="PROSITE" id="PS01043">
    <property type="entry name" value="TRANSPOSASE_IS30"/>
    <property type="match status" value="1"/>
</dbReference>
<name>A0A0E3MUB8_ECOLX</name>
<keyword evidence="5" id="KW-0233">DNA recombination</keyword>
<keyword evidence="4" id="KW-0238">DNA-binding</keyword>
<dbReference type="AlphaFoldDB" id="A0A0E3MUB8"/>
<dbReference type="GO" id="GO:0006313">
    <property type="term" value="P:DNA transposition"/>
    <property type="evidence" value="ECO:0007669"/>
    <property type="project" value="InterPro"/>
</dbReference>
<dbReference type="InterPro" id="IPR001598">
    <property type="entry name" value="Transposase_IS30_CS"/>
</dbReference>
<keyword evidence="7" id="KW-0614">Plasmid</keyword>
<dbReference type="InterPro" id="IPR012337">
    <property type="entry name" value="RNaseH-like_sf"/>
</dbReference>
<evidence type="ECO:0000313" key="7">
    <source>
        <dbReference type="EMBL" id="AKA87194.1"/>
    </source>
</evidence>
<evidence type="ECO:0000259" key="6">
    <source>
        <dbReference type="PROSITE" id="PS50994"/>
    </source>
</evidence>
<keyword evidence="3" id="KW-0815">Transposition</keyword>
<comment type="similarity">
    <text evidence="2">Belongs to the transposase IS30 family.</text>
</comment>
<dbReference type="EMBL" id="KP345882">
    <property type="protein sequence ID" value="AKA87194.1"/>
    <property type="molecule type" value="Genomic_DNA"/>
</dbReference>
<comment type="function">
    <text evidence="1">Required for the transposition of the insertion element.</text>
</comment>
<evidence type="ECO:0000256" key="3">
    <source>
        <dbReference type="ARBA" id="ARBA00022578"/>
    </source>
</evidence>
<sequence>MNGERWPTADWWYPYARQSKSSITMSYQQLTEGQRYQLSVLRAQGMSILATARAIGVHRSTLYRELRRNAGPQGYQPDNAHQHATHRRASAAKSRLSADVIQFVELTLAWWWSPEQISAVGKQIGLMVSHEWIYRHVAADKARGGQLYRHLRQGHKRYRKGASSLRSPIKEARSIDERPAIVDSRERLGDWEADTVLGKQGTGALVTLVERKSRLYLVKRVASKQAGVVRDAIIEMLTPYIEQVHTITFDNGGEFAEHKAIEEALGAETYFAHPYSSWERGLNENSNGLLRQFIPKGTDLREVTDEDVRRAEQWLNLRPRKCLGFRQPVKVFEEYRQAA</sequence>
<evidence type="ECO:0000256" key="5">
    <source>
        <dbReference type="ARBA" id="ARBA00023172"/>
    </source>
</evidence>
<reference evidence="7" key="1">
    <citation type="journal article" date="2015" name="Antimicrob. Agents Chemother.">
        <title>Complete Sequence of a blaKPC-Harboring Cointegrate Plasmid Isolated from Escherichia coli.</title>
        <authorList>
            <person name="Chavda K.D."/>
            <person name="Chen L."/>
            <person name="Jacobs M.R."/>
            <person name="Rojtman A.D."/>
            <person name="Bonomo R.A."/>
            <person name="Kreiswirth B.N."/>
        </authorList>
    </citation>
    <scope>NUCLEOTIDE SEQUENCE</scope>
    <source>
        <strain evidence="7">BK32533</strain>
        <plasmid evidence="7">pBK32533</plasmid>
    </source>
</reference>
<dbReference type="PANTHER" id="PTHR10948:SF23">
    <property type="entry name" value="TRANSPOSASE INSI FOR INSERTION SEQUENCE ELEMENT IS30A-RELATED"/>
    <property type="match status" value="1"/>
</dbReference>
<evidence type="ECO:0000256" key="4">
    <source>
        <dbReference type="ARBA" id="ARBA00023125"/>
    </source>
</evidence>
<dbReference type="InterPro" id="IPR025246">
    <property type="entry name" value="IS30-like_HTH"/>
</dbReference>
<organism evidence="7">
    <name type="scientific">Escherichia coli</name>
    <dbReference type="NCBI Taxonomy" id="562"/>
    <lineage>
        <taxon>Bacteria</taxon>
        <taxon>Pseudomonadati</taxon>
        <taxon>Pseudomonadota</taxon>
        <taxon>Gammaproteobacteria</taxon>
        <taxon>Enterobacterales</taxon>
        <taxon>Enterobacteriaceae</taxon>
        <taxon>Escherichia</taxon>
    </lineage>
</organism>
<dbReference type="InterPro" id="IPR001584">
    <property type="entry name" value="Integrase_cat-core"/>
</dbReference>
<dbReference type="InterPro" id="IPR036397">
    <property type="entry name" value="RNaseH_sf"/>
</dbReference>
<dbReference type="Gene3D" id="1.10.10.60">
    <property type="entry name" value="Homeodomain-like"/>
    <property type="match status" value="1"/>
</dbReference>
<geneLocation type="plasmid" evidence="7">
    <name>pBK32533</name>
</geneLocation>
<protein>
    <submittedName>
        <fullName evidence="7">Integrase</fullName>
    </submittedName>
</protein>
<proteinExistence type="inferred from homology"/>
<evidence type="ECO:0000256" key="2">
    <source>
        <dbReference type="ARBA" id="ARBA00006363"/>
    </source>
</evidence>
<dbReference type="GO" id="GO:0003677">
    <property type="term" value="F:DNA binding"/>
    <property type="evidence" value="ECO:0007669"/>
    <property type="project" value="UniProtKB-KW"/>
</dbReference>
<dbReference type="GO" id="GO:0015074">
    <property type="term" value="P:DNA integration"/>
    <property type="evidence" value="ECO:0007669"/>
    <property type="project" value="InterPro"/>
</dbReference>
<dbReference type="GO" id="GO:0005829">
    <property type="term" value="C:cytosol"/>
    <property type="evidence" value="ECO:0007669"/>
    <property type="project" value="TreeGrafter"/>
</dbReference>
<dbReference type="GO" id="GO:0004803">
    <property type="term" value="F:transposase activity"/>
    <property type="evidence" value="ECO:0007669"/>
    <property type="project" value="InterPro"/>
</dbReference>
<dbReference type="Gene3D" id="3.30.420.10">
    <property type="entry name" value="Ribonuclease H-like superfamily/Ribonuclease H"/>
    <property type="match status" value="1"/>
</dbReference>
<dbReference type="PANTHER" id="PTHR10948">
    <property type="entry name" value="TRANSPOSASE"/>
    <property type="match status" value="1"/>
</dbReference>
<dbReference type="InterPro" id="IPR053392">
    <property type="entry name" value="Transposase_IS30-like"/>
</dbReference>
<dbReference type="Pfam" id="PF13936">
    <property type="entry name" value="HTH_38"/>
    <property type="match status" value="1"/>
</dbReference>
<dbReference type="InterPro" id="IPR051917">
    <property type="entry name" value="Transposase-Integrase"/>
</dbReference>
<evidence type="ECO:0000256" key="1">
    <source>
        <dbReference type="ARBA" id="ARBA00002190"/>
    </source>
</evidence>
<dbReference type="PROSITE" id="PS50994">
    <property type="entry name" value="INTEGRASE"/>
    <property type="match status" value="1"/>
</dbReference>
<dbReference type="SUPFAM" id="SSF53098">
    <property type="entry name" value="Ribonuclease H-like"/>
    <property type="match status" value="1"/>
</dbReference>